<gene>
    <name evidence="1" type="ORF">EX30DRAFT_219704</name>
</gene>
<dbReference type="Proteomes" id="UP000298138">
    <property type="component" value="Unassembled WGS sequence"/>
</dbReference>
<keyword evidence="2" id="KW-1185">Reference proteome</keyword>
<name>A0A4V3SJ09_9PEZI</name>
<accession>A0A4V3SJ09</accession>
<organism evidence="1 2">
    <name type="scientific">Ascodesmis nigricans</name>
    <dbReference type="NCBI Taxonomy" id="341454"/>
    <lineage>
        <taxon>Eukaryota</taxon>
        <taxon>Fungi</taxon>
        <taxon>Dikarya</taxon>
        <taxon>Ascomycota</taxon>
        <taxon>Pezizomycotina</taxon>
        <taxon>Pezizomycetes</taxon>
        <taxon>Pezizales</taxon>
        <taxon>Ascodesmidaceae</taxon>
        <taxon>Ascodesmis</taxon>
    </lineage>
</organism>
<proteinExistence type="predicted"/>
<protein>
    <submittedName>
        <fullName evidence="1">Uncharacterized protein</fullName>
    </submittedName>
</protein>
<dbReference type="AlphaFoldDB" id="A0A4V3SJ09"/>
<evidence type="ECO:0000313" key="2">
    <source>
        <dbReference type="Proteomes" id="UP000298138"/>
    </source>
</evidence>
<dbReference type="InParanoid" id="A0A4V3SJ09"/>
<reference evidence="1 2" key="1">
    <citation type="submission" date="2019-04" db="EMBL/GenBank/DDBJ databases">
        <title>Comparative genomics and transcriptomics to analyze fruiting body development in filamentous ascomycetes.</title>
        <authorList>
            <consortium name="DOE Joint Genome Institute"/>
            <person name="Lutkenhaus R."/>
            <person name="Traeger S."/>
            <person name="Breuer J."/>
            <person name="Kuo A."/>
            <person name="Lipzen A."/>
            <person name="Pangilinan J."/>
            <person name="Dilworth D."/>
            <person name="Sandor L."/>
            <person name="Poggeler S."/>
            <person name="Barry K."/>
            <person name="Grigoriev I.V."/>
            <person name="Nowrousian M."/>
        </authorList>
    </citation>
    <scope>NUCLEOTIDE SEQUENCE [LARGE SCALE GENOMIC DNA]</scope>
    <source>
        <strain evidence="1 2">CBS 389.68</strain>
    </source>
</reference>
<evidence type="ECO:0000313" key="1">
    <source>
        <dbReference type="EMBL" id="TGZ82245.1"/>
    </source>
</evidence>
<sequence length="152" mass="16998">MTTTTTRRKRKKEEEITRLATIATMLVTQHPTPQCQNHCNSLHPITIISRSWATNPPHRVSTSDPQPLCLRNTFARTLLESHHIISTPQLQLRPNVSMMAEEGWEGSRFNSIKVKCPLRYSGARSGFSGGRDTPVGVEVPAVWEPGRGGERS</sequence>
<dbReference type="EMBL" id="ML220116">
    <property type="protein sequence ID" value="TGZ82245.1"/>
    <property type="molecule type" value="Genomic_DNA"/>
</dbReference>